<dbReference type="InterPro" id="IPR012336">
    <property type="entry name" value="Thioredoxin-like_fold"/>
</dbReference>
<dbReference type="GO" id="GO:0005737">
    <property type="term" value="C:cytoplasm"/>
    <property type="evidence" value="ECO:0007669"/>
    <property type="project" value="TreeGrafter"/>
</dbReference>
<dbReference type="Gene3D" id="3.40.30.10">
    <property type="entry name" value="Glutaredoxin"/>
    <property type="match status" value="1"/>
</dbReference>
<protein>
    <recommendedName>
        <fullName evidence="5">GST N-terminal domain-containing protein</fullName>
    </recommendedName>
</protein>
<proteinExistence type="predicted"/>
<dbReference type="PANTHER" id="PTHR12289:SF41">
    <property type="entry name" value="FAILED AXON CONNECTIONS-RELATED"/>
    <property type="match status" value="1"/>
</dbReference>
<evidence type="ECO:0000259" key="1">
    <source>
        <dbReference type="Pfam" id="PF17171"/>
    </source>
</evidence>
<dbReference type="EMBL" id="PQWO01000014">
    <property type="protein sequence ID" value="PZD71805.1"/>
    <property type="molecule type" value="Genomic_DNA"/>
</dbReference>
<evidence type="ECO:0008006" key="5">
    <source>
        <dbReference type="Google" id="ProtNLM"/>
    </source>
</evidence>
<dbReference type="InterPro" id="IPR040079">
    <property type="entry name" value="Glutathione_S-Trfase"/>
</dbReference>
<organism evidence="3 4">
    <name type="scientific">Acaryochloris thomasi RCC1774</name>
    <dbReference type="NCBI Taxonomy" id="1764569"/>
    <lineage>
        <taxon>Bacteria</taxon>
        <taxon>Bacillati</taxon>
        <taxon>Cyanobacteriota</taxon>
        <taxon>Cyanophyceae</taxon>
        <taxon>Acaryochloridales</taxon>
        <taxon>Acaryochloridaceae</taxon>
        <taxon>Acaryochloris</taxon>
        <taxon>Acaryochloris thomasi</taxon>
    </lineage>
</organism>
<name>A0A2W1JK03_9CYAN</name>
<dbReference type="SUPFAM" id="SSF47616">
    <property type="entry name" value="GST C-terminal domain-like"/>
    <property type="match status" value="1"/>
</dbReference>
<dbReference type="AlphaFoldDB" id="A0A2W1JK03"/>
<sequence>MIANLSPFCMKVETFMQMASIPYEIHETLSARQAPQKKLPYILHQDKAVPDSQQIIEYLTSTFSVRLDAHLGEEQLAIGHAIRVMLEERLRWCIVYSRWLDPVCWSAFETIVISSLSQPYRAIFPVLARQRKQKIRQTLYANGIGRFTPTEIYQFGQKDITALASILNGSTYLFGDQPSSFDATVYAFLANLIDVPIPCPLNDMARQNKRLREYCQRMRHLYSI</sequence>
<dbReference type="Proteomes" id="UP000248857">
    <property type="component" value="Unassembled WGS sequence"/>
</dbReference>
<reference evidence="3 4" key="1">
    <citation type="journal article" date="2018" name="Sci. Rep.">
        <title>A novel species of the marine cyanobacterium Acaryochloris with a unique pigment content and lifestyle.</title>
        <authorList>
            <person name="Partensky F."/>
            <person name="Six C."/>
            <person name="Ratin M."/>
            <person name="Garczarek L."/>
            <person name="Vaulot D."/>
            <person name="Probert I."/>
            <person name="Calteau A."/>
            <person name="Gourvil P."/>
            <person name="Marie D."/>
            <person name="Grebert T."/>
            <person name="Bouchier C."/>
            <person name="Le Panse S."/>
            <person name="Gachenot M."/>
            <person name="Rodriguez F."/>
            <person name="Garrido J.L."/>
        </authorList>
    </citation>
    <scope>NUCLEOTIDE SEQUENCE [LARGE SCALE GENOMIC DNA]</scope>
    <source>
        <strain evidence="3 4">RCC1774</strain>
    </source>
</reference>
<feature type="domain" description="Metaxin glutathione S-transferase" evidence="1">
    <location>
        <begin position="157"/>
        <end position="218"/>
    </location>
</feature>
<dbReference type="Pfam" id="PF17172">
    <property type="entry name" value="GST_N_4"/>
    <property type="match status" value="1"/>
</dbReference>
<dbReference type="InterPro" id="IPR026928">
    <property type="entry name" value="FAX/IsoI-like"/>
</dbReference>
<dbReference type="InterPro" id="IPR033468">
    <property type="entry name" value="Metaxin_GST"/>
</dbReference>
<evidence type="ECO:0000259" key="2">
    <source>
        <dbReference type="Pfam" id="PF17172"/>
    </source>
</evidence>
<dbReference type="SFLD" id="SFLDS00019">
    <property type="entry name" value="Glutathione_Transferase_(cytos"/>
    <property type="match status" value="1"/>
</dbReference>
<dbReference type="PANTHER" id="PTHR12289">
    <property type="entry name" value="METAXIN RELATED"/>
    <property type="match status" value="1"/>
</dbReference>
<comment type="caution">
    <text evidence="3">The sequence shown here is derived from an EMBL/GenBank/DDBJ whole genome shotgun (WGS) entry which is preliminary data.</text>
</comment>
<dbReference type="SFLD" id="SFLDG01180">
    <property type="entry name" value="SUF1"/>
    <property type="match status" value="1"/>
</dbReference>
<dbReference type="InterPro" id="IPR050931">
    <property type="entry name" value="Mito_Protein_Transport_Metaxin"/>
</dbReference>
<accession>A0A2W1JK03</accession>
<evidence type="ECO:0000313" key="4">
    <source>
        <dbReference type="Proteomes" id="UP000248857"/>
    </source>
</evidence>
<dbReference type="SFLD" id="SFLDG01200">
    <property type="entry name" value="SUF1.1"/>
    <property type="match status" value="1"/>
</dbReference>
<feature type="domain" description="Thioredoxin-like fold" evidence="2">
    <location>
        <begin position="7"/>
        <end position="102"/>
    </location>
</feature>
<dbReference type="InterPro" id="IPR036249">
    <property type="entry name" value="Thioredoxin-like_sf"/>
</dbReference>
<dbReference type="SUPFAM" id="SSF52833">
    <property type="entry name" value="Thioredoxin-like"/>
    <property type="match status" value="1"/>
</dbReference>
<gene>
    <name evidence="3" type="ORF">C1752_04491</name>
</gene>
<dbReference type="Gene3D" id="1.20.1050.10">
    <property type="match status" value="1"/>
</dbReference>
<dbReference type="Pfam" id="PF17171">
    <property type="entry name" value="GST_C_6"/>
    <property type="match status" value="1"/>
</dbReference>
<dbReference type="CDD" id="cd03193">
    <property type="entry name" value="GST_C_Metaxin"/>
    <property type="match status" value="1"/>
</dbReference>
<keyword evidence="4" id="KW-1185">Reference proteome</keyword>
<dbReference type="InterPro" id="IPR036282">
    <property type="entry name" value="Glutathione-S-Trfase_C_sf"/>
</dbReference>
<evidence type="ECO:0000313" key="3">
    <source>
        <dbReference type="EMBL" id="PZD71805.1"/>
    </source>
</evidence>